<keyword evidence="3" id="KW-1185">Reference proteome</keyword>
<dbReference type="Proteomes" id="UP000253792">
    <property type="component" value="Unassembled WGS sequence"/>
</dbReference>
<evidence type="ECO:0000259" key="1">
    <source>
        <dbReference type="PROSITE" id="PS50943"/>
    </source>
</evidence>
<name>A0A369LE98_9ACTN</name>
<dbReference type="AlphaFoldDB" id="A0A369LE98"/>
<proteinExistence type="predicted"/>
<evidence type="ECO:0000313" key="2">
    <source>
        <dbReference type="EMBL" id="RDB57422.1"/>
    </source>
</evidence>
<sequence>MKGTDMQTIHTKAGFKVLRESLGLYQSDVAEAAGVDVKTVKNWESPRLPRARATAVAWKYLENLAEIQEREVGCLVEKIVDETDGNPYPLPYFREQDLAAEDARAARISNAMTRKVAFELTRLAIPYEFRFEEEAADDERLSEIWDM</sequence>
<dbReference type="OrthoDB" id="4427048at2"/>
<dbReference type="CDD" id="cd00093">
    <property type="entry name" value="HTH_XRE"/>
    <property type="match status" value="1"/>
</dbReference>
<dbReference type="EMBL" id="PPTP01000001">
    <property type="protein sequence ID" value="RDB57422.1"/>
    <property type="molecule type" value="Genomic_DNA"/>
</dbReference>
<reference evidence="2 3" key="1">
    <citation type="journal article" date="2018" name="Elife">
        <title>Discovery and characterization of a prevalent human gut bacterial enzyme sufficient for the inactivation of a family of plant toxins.</title>
        <authorList>
            <person name="Koppel N."/>
            <person name="Bisanz J.E."/>
            <person name="Pandelia M.E."/>
            <person name="Turnbaugh P.J."/>
            <person name="Balskus E.P."/>
        </authorList>
    </citation>
    <scope>NUCLEOTIDE SEQUENCE [LARGE SCALE GENOMIC DNA]</scope>
    <source>
        <strain evidence="3">anaerobia AP69FAA</strain>
    </source>
</reference>
<dbReference type="InterPro" id="IPR001387">
    <property type="entry name" value="Cro/C1-type_HTH"/>
</dbReference>
<dbReference type="Gene3D" id="1.10.260.40">
    <property type="entry name" value="lambda repressor-like DNA-binding domains"/>
    <property type="match status" value="1"/>
</dbReference>
<accession>A0A369LE98</accession>
<dbReference type="RefSeq" id="WP_035585820.1">
    <property type="nucleotide sequence ID" value="NZ_DBFBEK010000009.1"/>
</dbReference>
<dbReference type="PROSITE" id="PS50943">
    <property type="entry name" value="HTH_CROC1"/>
    <property type="match status" value="1"/>
</dbReference>
<dbReference type="InterPro" id="IPR010982">
    <property type="entry name" value="Lambda_DNA-bd_dom_sf"/>
</dbReference>
<dbReference type="GO" id="GO:0003677">
    <property type="term" value="F:DNA binding"/>
    <property type="evidence" value="ECO:0007669"/>
    <property type="project" value="InterPro"/>
</dbReference>
<evidence type="ECO:0000313" key="3">
    <source>
        <dbReference type="Proteomes" id="UP000253792"/>
    </source>
</evidence>
<protein>
    <submittedName>
        <fullName evidence="2">Transcriptional regulator</fullName>
    </submittedName>
</protein>
<dbReference type="SUPFAM" id="SSF47413">
    <property type="entry name" value="lambda repressor-like DNA-binding domains"/>
    <property type="match status" value="1"/>
</dbReference>
<feature type="domain" description="HTH cro/C1-type" evidence="1">
    <location>
        <begin position="15"/>
        <end position="45"/>
    </location>
</feature>
<gene>
    <name evidence="2" type="ORF">C1880_00930</name>
</gene>
<comment type="caution">
    <text evidence="2">The sequence shown here is derived from an EMBL/GenBank/DDBJ whole genome shotgun (WGS) entry which is preliminary data.</text>
</comment>
<organism evidence="2 3">
    <name type="scientific">Senegalimassilia anaerobia</name>
    <dbReference type="NCBI Taxonomy" id="1473216"/>
    <lineage>
        <taxon>Bacteria</taxon>
        <taxon>Bacillati</taxon>
        <taxon>Actinomycetota</taxon>
        <taxon>Coriobacteriia</taxon>
        <taxon>Coriobacteriales</taxon>
        <taxon>Coriobacteriaceae</taxon>
        <taxon>Senegalimassilia</taxon>
    </lineage>
</organism>